<evidence type="ECO:0000256" key="13">
    <source>
        <dbReference type="SAM" id="MobiDB-lite"/>
    </source>
</evidence>
<gene>
    <name evidence="15" type="ORF">WJX72_001853</name>
</gene>
<dbReference type="SMART" id="SM00577">
    <property type="entry name" value="CPDc"/>
    <property type="match status" value="1"/>
</dbReference>
<evidence type="ECO:0000256" key="12">
    <source>
        <dbReference type="RuleBase" id="RU365079"/>
    </source>
</evidence>
<evidence type="ECO:0000256" key="3">
    <source>
        <dbReference type="ARBA" id="ARBA00022448"/>
    </source>
</evidence>
<proteinExistence type="inferred from homology"/>
<comment type="caution">
    <text evidence="15">The sequence shown here is derived from an EMBL/GenBank/DDBJ whole genome shotgun (WGS) entry which is preliminary data.</text>
</comment>
<feature type="transmembrane region" description="Helical" evidence="12">
    <location>
        <begin position="60"/>
        <end position="81"/>
    </location>
</feature>
<evidence type="ECO:0000256" key="10">
    <source>
        <dbReference type="ARBA" id="ARBA00023128"/>
    </source>
</evidence>
<keyword evidence="9 12" id="KW-0811">Translocation</keyword>
<dbReference type="GO" id="GO:0015031">
    <property type="term" value="P:protein transport"/>
    <property type="evidence" value="ECO:0007669"/>
    <property type="project" value="UniProtKB-KW"/>
</dbReference>
<keyword evidence="10 12" id="KW-0496">Mitochondrion</keyword>
<dbReference type="FunFam" id="3.40.50.1000:FF:000019">
    <property type="entry name" value="Mitochondrial import inner membrane translocase subunit TIM50"/>
    <property type="match status" value="1"/>
</dbReference>
<comment type="subcellular location">
    <subcellularLocation>
        <location evidence="1 12">Mitochondrion inner membrane</location>
        <topology evidence="1 12">Single-pass membrane protein</topology>
    </subcellularLocation>
</comment>
<dbReference type="Proteomes" id="UP001489004">
    <property type="component" value="Unassembled WGS sequence"/>
</dbReference>
<keyword evidence="5" id="KW-0999">Mitochondrion inner membrane</keyword>
<dbReference type="InterPro" id="IPR036412">
    <property type="entry name" value="HAD-like_sf"/>
</dbReference>
<evidence type="ECO:0000256" key="7">
    <source>
        <dbReference type="ARBA" id="ARBA00022946"/>
    </source>
</evidence>
<accession>A0AAW1QPG7</accession>
<keyword evidence="11 12" id="KW-0472">Membrane</keyword>
<evidence type="ECO:0000313" key="16">
    <source>
        <dbReference type="Proteomes" id="UP001489004"/>
    </source>
</evidence>
<evidence type="ECO:0000256" key="6">
    <source>
        <dbReference type="ARBA" id="ARBA00022927"/>
    </source>
</evidence>
<evidence type="ECO:0000313" key="15">
    <source>
        <dbReference type="EMBL" id="KAK9823312.1"/>
    </source>
</evidence>
<keyword evidence="4 12" id="KW-0812">Transmembrane</keyword>
<comment type="similarity">
    <text evidence="2 12">Belongs to the TIM50 family.</text>
</comment>
<keyword evidence="8 12" id="KW-1133">Transmembrane helix</keyword>
<dbReference type="PANTHER" id="PTHR12210">
    <property type="entry name" value="DULLARD PROTEIN PHOSPHATASE"/>
    <property type="match status" value="1"/>
</dbReference>
<protein>
    <recommendedName>
        <fullName evidence="12">Mitochondrial import inner membrane translocase subunit TIM50</fullName>
    </recommendedName>
</protein>
<sequence length="338" mass="38440">MLLRAAQAWRTAQRSVVTHSRSNVRAFSESSTGSPSTSAATGNGGAAPGLDGPAGRVFSVLGNTLFFGALAAGGFFGYYTYRYNTDQIGTMIDETQKEENSFPGSQVWSQVMKWYLEKRRDMESEVKKYSDPPSDRLLPDLPPHASHVRTLVLDLDDTLIHSDWTRGRGWRTFKRPGAEEFLRHMAQYYELVVYTNQLPTYADPILDRLDPNRLVQFRLYKDSTQYVDGKHVRDLSKLNRDLGRVLLVSAKPEAYALQPENAVKVRPWKLETEDTCLLDLIPFLEAVYRTNVPDVRAVVRSYEGQDIPTAFRERMQRVAEQQRQKVQKPKGLFGSLSR</sequence>
<organism evidence="15 16">
    <name type="scientific">[Myrmecia] bisecta</name>
    <dbReference type="NCBI Taxonomy" id="41462"/>
    <lineage>
        <taxon>Eukaryota</taxon>
        <taxon>Viridiplantae</taxon>
        <taxon>Chlorophyta</taxon>
        <taxon>core chlorophytes</taxon>
        <taxon>Trebouxiophyceae</taxon>
        <taxon>Trebouxiales</taxon>
        <taxon>Trebouxiaceae</taxon>
        <taxon>Myrmecia</taxon>
    </lineage>
</organism>
<dbReference type="CDD" id="cd07521">
    <property type="entry name" value="HAD_FCP1-like"/>
    <property type="match status" value="1"/>
</dbReference>
<reference evidence="15 16" key="1">
    <citation type="journal article" date="2024" name="Nat. Commun.">
        <title>Phylogenomics reveals the evolutionary origins of lichenization in chlorophyte algae.</title>
        <authorList>
            <person name="Puginier C."/>
            <person name="Libourel C."/>
            <person name="Otte J."/>
            <person name="Skaloud P."/>
            <person name="Haon M."/>
            <person name="Grisel S."/>
            <person name="Petersen M."/>
            <person name="Berrin J.G."/>
            <person name="Delaux P.M."/>
            <person name="Dal Grande F."/>
            <person name="Keller J."/>
        </authorList>
    </citation>
    <scope>NUCLEOTIDE SEQUENCE [LARGE SCALE GENOMIC DNA]</scope>
    <source>
        <strain evidence="15 16">SAG 2043</strain>
    </source>
</reference>
<feature type="region of interest" description="Disordered" evidence="13">
    <location>
        <begin position="23"/>
        <end position="47"/>
    </location>
</feature>
<keyword evidence="3 12" id="KW-0813">Transport</keyword>
<comment type="subunit">
    <text evidence="12">Component of the TIM23 complex.</text>
</comment>
<dbReference type="AlphaFoldDB" id="A0AAW1QPG7"/>
<dbReference type="SUPFAM" id="SSF56784">
    <property type="entry name" value="HAD-like"/>
    <property type="match status" value="1"/>
</dbReference>
<feature type="compositionally biased region" description="Low complexity" evidence="13">
    <location>
        <begin position="30"/>
        <end position="41"/>
    </location>
</feature>
<keyword evidence="16" id="KW-1185">Reference proteome</keyword>
<dbReference type="InterPro" id="IPR004274">
    <property type="entry name" value="FCP1_dom"/>
</dbReference>
<evidence type="ECO:0000256" key="5">
    <source>
        <dbReference type="ARBA" id="ARBA00022792"/>
    </source>
</evidence>
<evidence type="ECO:0000256" key="1">
    <source>
        <dbReference type="ARBA" id="ARBA00004434"/>
    </source>
</evidence>
<dbReference type="InterPro" id="IPR023214">
    <property type="entry name" value="HAD_sf"/>
</dbReference>
<keyword evidence="6 12" id="KW-0653">Protein transport</keyword>
<evidence type="ECO:0000259" key="14">
    <source>
        <dbReference type="PROSITE" id="PS50969"/>
    </source>
</evidence>
<dbReference type="Pfam" id="PF03031">
    <property type="entry name" value="NIF"/>
    <property type="match status" value="1"/>
</dbReference>
<dbReference type="PROSITE" id="PS50969">
    <property type="entry name" value="FCP1"/>
    <property type="match status" value="1"/>
</dbReference>
<keyword evidence="7 12" id="KW-0809">Transit peptide</keyword>
<feature type="domain" description="FCP1 homology" evidence="14">
    <location>
        <begin position="144"/>
        <end position="287"/>
    </location>
</feature>
<evidence type="ECO:0000256" key="2">
    <source>
        <dbReference type="ARBA" id="ARBA00006344"/>
    </source>
</evidence>
<evidence type="ECO:0000256" key="9">
    <source>
        <dbReference type="ARBA" id="ARBA00023010"/>
    </source>
</evidence>
<dbReference type="InterPro" id="IPR050365">
    <property type="entry name" value="TIM50"/>
</dbReference>
<name>A0AAW1QPG7_9CHLO</name>
<dbReference type="Gene3D" id="3.40.50.1000">
    <property type="entry name" value="HAD superfamily/HAD-like"/>
    <property type="match status" value="1"/>
</dbReference>
<evidence type="ECO:0000256" key="11">
    <source>
        <dbReference type="ARBA" id="ARBA00023136"/>
    </source>
</evidence>
<dbReference type="GO" id="GO:0005744">
    <property type="term" value="C:TIM23 mitochondrial import inner membrane translocase complex"/>
    <property type="evidence" value="ECO:0007669"/>
    <property type="project" value="UniProtKB-UniRule"/>
</dbReference>
<dbReference type="EMBL" id="JALJOR010000002">
    <property type="protein sequence ID" value="KAK9823312.1"/>
    <property type="molecule type" value="Genomic_DNA"/>
</dbReference>
<evidence type="ECO:0000256" key="4">
    <source>
        <dbReference type="ARBA" id="ARBA00022692"/>
    </source>
</evidence>
<comment type="function">
    <text evidence="12">Essential component of the TIM23 complex, a complex that mediates the translocation of transit peptide-containing proteins across the mitochondrial inner membrane.</text>
</comment>
<evidence type="ECO:0000256" key="8">
    <source>
        <dbReference type="ARBA" id="ARBA00022989"/>
    </source>
</evidence>